<name>A0A1V9YWV0_ACHHY</name>
<comment type="caution">
    <text evidence="1">The sequence shown here is derived from an EMBL/GenBank/DDBJ whole genome shotgun (WGS) entry which is preliminary data.</text>
</comment>
<dbReference type="AlphaFoldDB" id="A0A1V9YWV0"/>
<protein>
    <submittedName>
        <fullName evidence="1">Uncharacterized protein</fullName>
    </submittedName>
</protein>
<proteinExistence type="predicted"/>
<dbReference type="Proteomes" id="UP000243579">
    <property type="component" value="Unassembled WGS sequence"/>
</dbReference>
<reference evidence="1 2" key="1">
    <citation type="journal article" date="2014" name="Genome Biol. Evol.">
        <title>The secreted proteins of Achlya hypogyna and Thraustotheca clavata identify the ancestral oomycete secretome and reveal gene acquisitions by horizontal gene transfer.</title>
        <authorList>
            <person name="Misner I."/>
            <person name="Blouin N."/>
            <person name="Leonard G."/>
            <person name="Richards T.A."/>
            <person name="Lane C.E."/>
        </authorList>
    </citation>
    <scope>NUCLEOTIDE SEQUENCE [LARGE SCALE GENOMIC DNA]</scope>
    <source>
        <strain evidence="1 2">ATCC 48635</strain>
    </source>
</reference>
<dbReference type="EMBL" id="JNBR01000661">
    <property type="protein sequence ID" value="OQR90172.1"/>
    <property type="molecule type" value="Genomic_DNA"/>
</dbReference>
<keyword evidence="2" id="KW-1185">Reference proteome</keyword>
<gene>
    <name evidence="1" type="ORF">ACHHYP_05738</name>
</gene>
<organism evidence="1 2">
    <name type="scientific">Achlya hypogyna</name>
    <name type="common">Oomycete</name>
    <name type="synonym">Protoachlya hypogyna</name>
    <dbReference type="NCBI Taxonomy" id="1202772"/>
    <lineage>
        <taxon>Eukaryota</taxon>
        <taxon>Sar</taxon>
        <taxon>Stramenopiles</taxon>
        <taxon>Oomycota</taxon>
        <taxon>Saprolegniomycetes</taxon>
        <taxon>Saprolegniales</taxon>
        <taxon>Achlyaceae</taxon>
        <taxon>Achlya</taxon>
    </lineage>
</organism>
<evidence type="ECO:0000313" key="2">
    <source>
        <dbReference type="Proteomes" id="UP000243579"/>
    </source>
</evidence>
<accession>A0A1V9YWV0</accession>
<sequence length="66" mass="7678">MCNWWAGTQATPLRFKTITYLLQKSLGQILHVDFCGHRGKLWLHLPCTIKLTDLKYQEICRRGFGA</sequence>
<evidence type="ECO:0000313" key="1">
    <source>
        <dbReference type="EMBL" id="OQR90172.1"/>
    </source>
</evidence>